<organism evidence="1 2">
    <name type="scientific">Lamprobacter modestohalophilus</name>
    <dbReference type="NCBI Taxonomy" id="1064514"/>
    <lineage>
        <taxon>Bacteria</taxon>
        <taxon>Pseudomonadati</taxon>
        <taxon>Pseudomonadota</taxon>
        <taxon>Gammaproteobacteria</taxon>
        <taxon>Chromatiales</taxon>
        <taxon>Chromatiaceae</taxon>
        <taxon>Lamprobacter</taxon>
    </lineage>
</organism>
<dbReference type="EMBL" id="NRRY01000003">
    <property type="protein sequence ID" value="MBK1617449.1"/>
    <property type="molecule type" value="Genomic_DNA"/>
</dbReference>
<name>A0A9X0W5Z7_9GAMM</name>
<protein>
    <recommendedName>
        <fullName evidence="3">DUF4351 domain-containing protein</fullName>
    </recommendedName>
</protein>
<evidence type="ECO:0000313" key="2">
    <source>
        <dbReference type="Proteomes" id="UP001138768"/>
    </source>
</evidence>
<dbReference type="RefSeq" id="WP_200238571.1">
    <property type="nucleotide sequence ID" value="NZ_NRRY01000003.1"/>
</dbReference>
<dbReference type="AlphaFoldDB" id="A0A9X0W5Z7"/>
<comment type="caution">
    <text evidence="1">The sequence shown here is derived from an EMBL/GenBank/DDBJ whole genome shotgun (WGS) entry which is preliminary data.</text>
</comment>
<keyword evidence="2" id="KW-1185">Reference proteome</keyword>
<evidence type="ECO:0000313" key="1">
    <source>
        <dbReference type="EMBL" id="MBK1617449.1"/>
    </source>
</evidence>
<sequence length="192" mass="22261">MIYQQEHAPEAAAISGFAERFLRQGEARLLRQLLTKRFGEPSESIEKRDVRGRDHFGSPNLIARLNLPNMRHPRSERVAVYAEAVRGLLELEPDPERQLKYLDFVDIYAHLSEEERMIYQQEHAPEAAAISGFAERFLRQGEARLLRQLLTKRFGKPSELIERRLETADAETLAIWFDRALEAQALEDIFCD</sequence>
<evidence type="ECO:0008006" key="3">
    <source>
        <dbReference type="Google" id="ProtNLM"/>
    </source>
</evidence>
<proteinExistence type="predicted"/>
<gene>
    <name evidence="1" type="ORF">CKO42_03055</name>
</gene>
<dbReference type="Proteomes" id="UP001138768">
    <property type="component" value="Unassembled WGS sequence"/>
</dbReference>
<reference evidence="1 2" key="1">
    <citation type="journal article" date="2020" name="Microorganisms">
        <title>Osmotic Adaptation and Compatible Solute Biosynthesis of Phototrophic Bacteria as Revealed from Genome Analyses.</title>
        <authorList>
            <person name="Imhoff J.F."/>
            <person name="Rahn T."/>
            <person name="Kunzel S."/>
            <person name="Keller A."/>
            <person name="Neulinger S.C."/>
        </authorList>
    </citation>
    <scope>NUCLEOTIDE SEQUENCE [LARGE SCALE GENOMIC DNA]</scope>
    <source>
        <strain evidence="1 2">DSM 25653</strain>
    </source>
</reference>
<accession>A0A9X0W5Z7</accession>